<feature type="signal peptide" evidence="1">
    <location>
        <begin position="1"/>
        <end position="28"/>
    </location>
</feature>
<dbReference type="Proteomes" id="UP000324760">
    <property type="component" value="Chromosome"/>
</dbReference>
<dbReference type="KEGG" id="ncu:F0U83_08175"/>
<dbReference type="OrthoDB" id="195316at2"/>
<keyword evidence="1" id="KW-0732">Signal</keyword>
<organism evidence="2 3">
    <name type="scientific">Neptunomonas concharum</name>
    <dbReference type="NCBI Taxonomy" id="1031538"/>
    <lineage>
        <taxon>Bacteria</taxon>
        <taxon>Pseudomonadati</taxon>
        <taxon>Pseudomonadota</taxon>
        <taxon>Gammaproteobacteria</taxon>
        <taxon>Oceanospirillales</taxon>
        <taxon>Oceanospirillaceae</taxon>
        <taxon>Neptunomonas</taxon>
    </lineage>
</organism>
<proteinExistence type="predicted"/>
<protein>
    <submittedName>
        <fullName evidence="2">DUF2271 domain-containing protein</fullName>
    </submittedName>
</protein>
<evidence type="ECO:0000313" key="3">
    <source>
        <dbReference type="Proteomes" id="UP000324760"/>
    </source>
</evidence>
<dbReference type="Pfam" id="PF10029">
    <property type="entry name" value="DUF2271"/>
    <property type="match status" value="1"/>
</dbReference>
<feature type="chain" id="PRO_5024822259" evidence="1">
    <location>
        <begin position="29"/>
        <end position="172"/>
    </location>
</feature>
<evidence type="ECO:0000313" key="2">
    <source>
        <dbReference type="EMBL" id="QEQ96694.1"/>
    </source>
</evidence>
<dbReference type="AlphaFoldDB" id="A0A5P1RAL7"/>
<dbReference type="RefSeq" id="WP_138987305.1">
    <property type="nucleotide sequence ID" value="NZ_CP043869.1"/>
</dbReference>
<dbReference type="Gene3D" id="2.60.40.4070">
    <property type="match status" value="1"/>
</dbReference>
<dbReference type="PIRSF" id="PIRSF014995">
    <property type="entry name" value="UCP014995"/>
    <property type="match status" value="1"/>
</dbReference>
<name>A0A5P1RAL7_9GAMM</name>
<keyword evidence="3" id="KW-1185">Reference proteome</keyword>
<sequence length="172" mass="19302">MLRKTILRQLCIAGLGVGLTLSAATAQAAVLQVNIELPEFTQGPYHRPYVAVWVENEKHQPVRQIALWYEDAEWLKDIRRWWRKAGRYGQAETDAVTGATRAPGHYQLVWDGKDAKGNLLPEGSYFVQIEVVREHGGRTLREVPISVPLKALDISHPPEGELGSVNLKVTQE</sequence>
<gene>
    <name evidence="2" type="ORF">F0U83_08175</name>
</gene>
<evidence type="ECO:0000256" key="1">
    <source>
        <dbReference type="SAM" id="SignalP"/>
    </source>
</evidence>
<reference evidence="2 3" key="1">
    <citation type="journal article" date="2019" name="Biochem. Eng. J.">
        <title>Metabolic engineering of the marine bacteria Neptunomonas concharum for the production of acetoin and meso-2,3-butanediol from acetate.</title>
        <authorList>
            <person name="Li W."/>
            <person name="Pu N."/>
            <person name="Liu C.-X."/>
            <person name="Yuan Q.-P."/>
            <person name="Li Z.-J."/>
        </authorList>
    </citation>
    <scope>NUCLEOTIDE SEQUENCE [LARGE SCALE GENOMIC DNA]</scope>
    <source>
        <strain evidence="2 3">JCM17730</strain>
    </source>
</reference>
<accession>A0A5P1RAL7</accession>
<dbReference type="EMBL" id="CP043869">
    <property type="protein sequence ID" value="QEQ96694.1"/>
    <property type="molecule type" value="Genomic_DNA"/>
</dbReference>
<dbReference type="InterPro" id="IPR014469">
    <property type="entry name" value="DUF2271"/>
</dbReference>